<dbReference type="InterPro" id="IPR012338">
    <property type="entry name" value="Beta-lactam/transpept-like"/>
</dbReference>
<comment type="caution">
    <text evidence="9">The sequence shown here is derived from an EMBL/GenBank/DDBJ whole genome shotgun (WGS) entry which is preliminary data.</text>
</comment>
<dbReference type="PANTHER" id="PTHR30627">
    <property type="entry name" value="PEPTIDOGLYCAN D,D-TRANSPEPTIDASE"/>
    <property type="match status" value="1"/>
</dbReference>
<dbReference type="GO" id="GO:0071555">
    <property type="term" value="P:cell wall organization"/>
    <property type="evidence" value="ECO:0007669"/>
    <property type="project" value="TreeGrafter"/>
</dbReference>
<dbReference type="GO" id="GO:0008800">
    <property type="term" value="F:beta-lactamase activity"/>
    <property type="evidence" value="ECO:0007669"/>
    <property type="project" value="UniProtKB-EC"/>
</dbReference>
<evidence type="ECO:0000313" key="9">
    <source>
        <dbReference type="EMBL" id="RUT31014.1"/>
    </source>
</evidence>
<evidence type="ECO:0000256" key="5">
    <source>
        <dbReference type="ARBA" id="ARBA00022801"/>
    </source>
</evidence>
<dbReference type="AlphaFoldDB" id="A0A433XAD6"/>
<organism evidence="9 10">
    <name type="scientific">Arsenicitalea aurantiaca</name>
    <dbReference type="NCBI Taxonomy" id="1783274"/>
    <lineage>
        <taxon>Bacteria</taxon>
        <taxon>Pseudomonadati</taxon>
        <taxon>Pseudomonadota</taxon>
        <taxon>Alphaproteobacteria</taxon>
        <taxon>Hyphomicrobiales</taxon>
        <taxon>Devosiaceae</taxon>
        <taxon>Arsenicitalea</taxon>
    </lineage>
</organism>
<evidence type="ECO:0000259" key="8">
    <source>
        <dbReference type="Pfam" id="PF00905"/>
    </source>
</evidence>
<keyword evidence="4 7" id="KW-0732">Signal</keyword>
<evidence type="ECO:0000256" key="6">
    <source>
        <dbReference type="ARBA" id="ARBA00023251"/>
    </source>
</evidence>
<protein>
    <recommendedName>
        <fullName evidence="3">beta-lactamase</fullName>
        <ecNumber evidence="3">3.5.2.6</ecNumber>
    </recommendedName>
</protein>
<dbReference type="EC" id="3.5.2.6" evidence="3"/>
<keyword evidence="6" id="KW-0046">Antibiotic resistance</keyword>
<dbReference type="Gene3D" id="3.40.710.10">
    <property type="entry name" value="DD-peptidase/beta-lactamase superfamily"/>
    <property type="match status" value="1"/>
</dbReference>
<evidence type="ECO:0000256" key="3">
    <source>
        <dbReference type="ARBA" id="ARBA00012865"/>
    </source>
</evidence>
<evidence type="ECO:0000256" key="1">
    <source>
        <dbReference type="ARBA" id="ARBA00001526"/>
    </source>
</evidence>
<feature type="signal peptide" evidence="7">
    <location>
        <begin position="1"/>
        <end position="23"/>
    </location>
</feature>
<evidence type="ECO:0000256" key="4">
    <source>
        <dbReference type="ARBA" id="ARBA00022729"/>
    </source>
</evidence>
<dbReference type="NCBIfam" id="NF000270">
    <property type="entry name" value="bla_class_D_alt"/>
    <property type="match status" value="1"/>
</dbReference>
<feature type="chain" id="PRO_5019577765" description="beta-lactamase" evidence="7">
    <location>
        <begin position="24"/>
        <end position="272"/>
    </location>
</feature>
<reference evidence="9 10" key="1">
    <citation type="journal article" date="2016" name="Int. J. Syst. Evol. Microbiol.">
        <title>Arsenicitalea aurantiaca gen. nov., sp. nov., a new member of the family Hyphomicrobiaceae, isolated from high-arsenic sediment.</title>
        <authorList>
            <person name="Mu Y."/>
            <person name="Zhou L."/>
            <person name="Zeng X.C."/>
            <person name="Liu L."/>
            <person name="Pan Y."/>
            <person name="Chen X."/>
            <person name="Wang J."/>
            <person name="Li S."/>
            <person name="Li W.J."/>
            <person name="Wang Y."/>
        </authorList>
    </citation>
    <scope>NUCLEOTIDE SEQUENCE [LARGE SCALE GENOMIC DNA]</scope>
    <source>
        <strain evidence="9 10">42-50</strain>
    </source>
</reference>
<evidence type="ECO:0000256" key="2">
    <source>
        <dbReference type="ARBA" id="ARBA00007898"/>
    </source>
</evidence>
<dbReference type="Proteomes" id="UP000281547">
    <property type="component" value="Unassembled WGS sequence"/>
</dbReference>
<sequence>MRKVLLAGFFALGLGVTGGAAQARMVCTVLADAATGQLLVETGDCRTQVTPASTFKIALATIGFAEGLLESADAPTRDFRPGYPDWGGAEWTRPADPARWMRHSIVWYSQLLAAELGEAKLTDWARRLGYGNADFSGDPGQNNGLERGWISSSLKISPIEQVAFLSGLVNGTLPIPAGARDRTMAIIEESTPGGGWRVWGKTGSAYPRRADGSFDRARGWGWFVGWAERDGRRLVFARLDQDEERPSRSGGLRAREHLLADWPALMAAGGAD</sequence>
<feature type="domain" description="Penicillin-binding protein transpeptidase" evidence="8">
    <location>
        <begin position="27"/>
        <end position="256"/>
    </location>
</feature>
<dbReference type="OrthoDB" id="9762883at2"/>
<dbReference type="InterPro" id="IPR050515">
    <property type="entry name" value="Beta-lactam/transpept"/>
</dbReference>
<proteinExistence type="inferred from homology"/>
<keyword evidence="5" id="KW-0378">Hydrolase</keyword>
<comment type="similarity">
    <text evidence="2">Belongs to the class-D beta-lactamase family.</text>
</comment>
<accession>A0A433XAD6</accession>
<dbReference type="InterPro" id="IPR001460">
    <property type="entry name" value="PCN-bd_Tpept"/>
</dbReference>
<comment type="catalytic activity">
    <reaction evidence="1">
        <text>a beta-lactam + H2O = a substituted beta-amino acid</text>
        <dbReference type="Rhea" id="RHEA:20401"/>
        <dbReference type="ChEBI" id="CHEBI:15377"/>
        <dbReference type="ChEBI" id="CHEBI:35627"/>
        <dbReference type="ChEBI" id="CHEBI:140347"/>
        <dbReference type="EC" id="3.5.2.6"/>
    </reaction>
</comment>
<dbReference type="EMBL" id="RZNJ01000003">
    <property type="protein sequence ID" value="RUT31014.1"/>
    <property type="molecule type" value="Genomic_DNA"/>
</dbReference>
<dbReference type="GO" id="GO:0046677">
    <property type="term" value="P:response to antibiotic"/>
    <property type="evidence" value="ECO:0007669"/>
    <property type="project" value="UniProtKB-KW"/>
</dbReference>
<gene>
    <name evidence="9" type="primary">blaOXA</name>
    <name evidence="9" type="ORF">EMQ25_09040</name>
</gene>
<evidence type="ECO:0000313" key="10">
    <source>
        <dbReference type="Proteomes" id="UP000281547"/>
    </source>
</evidence>
<dbReference type="PANTHER" id="PTHR30627:SF6">
    <property type="entry name" value="BETA-LACTAMASE YBXI-RELATED"/>
    <property type="match status" value="1"/>
</dbReference>
<keyword evidence="10" id="KW-1185">Reference proteome</keyword>
<dbReference type="GO" id="GO:0005886">
    <property type="term" value="C:plasma membrane"/>
    <property type="evidence" value="ECO:0007669"/>
    <property type="project" value="TreeGrafter"/>
</dbReference>
<dbReference type="Pfam" id="PF00905">
    <property type="entry name" value="Transpeptidase"/>
    <property type="match status" value="1"/>
</dbReference>
<dbReference type="SUPFAM" id="SSF56601">
    <property type="entry name" value="beta-lactamase/transpeptidase-like"/>
    <property type="match status" value="1"/>
</dbReference>
<evidence type="ECO:0000256" key="7">
    <source>
        <dbReference type="SAM" id="SignalP"/>
    </source>
</evidence>
<dbReference type="GO" id="GO:0008658">
    <property type="term" value="F:penicillin binding"/>
    <property type="evidence" value="ECO:0007669"/>
    <property type="project" value="InterPro"/>
</dbReference>
<dbReference type="RefSeq" id="WP_127188260.1">
    <property type="nucleotide sequence ID" value="NZ_RZNJ01000003.1"/>
</dbReference>
<name>A0A433XAD6_9HYPH</name>